<accession>F6D4U5</accession>
<dbReference type="STRING" id="868131.MSWAN_1136"/>
<keyword evidence="1" id="KW-0472">Membrane</keyword>
<evidence type="ECO:0000313" key="3">
    <source>
        <dbReference type="Proteomes" id="UP000009231"/>
    </source>
</evidence>
<gene>
    <name evidence="2" type="ordered locus">MSWAN_1136</name>
</gene>
<dbReference type="EMBL" id="CP002772">
    <property type="protein sequence ID" value="AEG18154.1"/>
    <property type="molecule type" value="Genomic_DNA"/>
</dbReference>
<feature type="transmembrane region" description="Helical" evidence="1">
    <location>
        <begin position="62"/>
        <end position="83"/>
    </location>
</feature>
<dbReference type="OrthoDB" id="384856at2157"/>
<dbReference type="KEGG" id="mew:MSWAN_1136"/>
<dbReference type="AlphaFoldDB" id="F6D4U5"/>
<proteinExistence type="predicted"/>
<reference evidence="2 3" key="1">
    <citation type="journal article" date="2014" name="Int. J. Syst. Evol. Microbiol.">
        <title>Methanobacterium paludis sp. nov. and a novel strain of Methanobacterium lacus isolated from northern peatlands.</title>
        <authorList>
            <person name="Cadillo-Quiroz H."/>
            <person name="Brauer S.L."/>
            <person name="Goodson N."/>
            <person name="Yavitt J.B."/>
            <person name="Zinder S.H."/>
        </authorList>
    </citation>
    <scope>NUCLEOTIDE SEQUENCE [LARGE SCALE GENOMIC DNA]</scope>
    <source>
        <strain evidence="3">DSM 25820 / JCM 18151 / SWAN1</strain>
    </source>
</reference>
<protein>
    <submittedName>
        <fullName evidence="2">Uncharacterized protein</fullName>
    </submittedName>
</protein>
<keyword evidence="3" id="KW-1185">Reference proteome</keyword>
<keyword evidence="1" id="KW-1133">Transmembrane helix</keyword>
<evidence type="ECO:0000256" key="1">
    <source>
        <dbReference type="SAM" id="Phobius"/>
    </source>
</evidence>
<dbReference type="GeneID" id="10668641"/>
<dbReference type="Proteomes" id="UP000009231">
    <property type="component" value="Chromosome"/>
</dbReference>
<name>F6D4U5_METPW</name>
<keyword evidence="1" id="KW-0812">Transmembrane</keyword>
<dbReference type="RefSeq" id="WP_013825656.1">
    <property type="nucleotide sequence ID" value="NC_015574.1"/>
</dbReference>
<sequence>MGGNEIVEICHECKYEKRWDSFFTWKEKVIDFMAEKRTTNGNLTLEDKKLEKRLTSIESKMWGLLISILGFAVSVIIAMLALIRFH</sequence>
<organism evidence="2 3">
    <name type="scientific">Methanobacterium paludis (strain DSM 25820 / JCM 18151 / SWAN1)</name>
    <dbReference type="NCBI Taxonomy" id="868131"/>
    <lineage>
        <taxon>Archaea</taxon>
        <taxon>Methanobacteriati</taxon>
        <taxon>Methanobacteriota</taxon>
        <taxon>Methanomada group</taxon>
        <taxon>Methanobacteria</taxon>
        <taxon>Methanobacteriales</taxon>
        <taxon>Methanobacteriaceae</taxon>
        <taxon>Methanobacterium</taxon>
    </lineage>
</organism>
<evidence type="ECO:0000313" key="2">
    <source>
        <dbReference type="EMBL" id="AEG18154.1"/>
    </source>
</evidence>
<dbReference type="HOGENOM" id="CLU_2490509_0_0_2"/>